<reference evidence="10" key="1">
    <citation type="submission" date="2016-09" db="EMBL/GenBank/DDBJ databases">
        <authorList>
            <person name="Varghese N."/>
            <person name="Submissions S."/>
        </authorList>
    </citation>
    <scope>NUCLEOTIDE SEQUENCE [LARGE SCALE GENOMIC DNA]</scope>
    <source>
        <strain evidence="10">JS23</strain>
    </source>
</reference>
<dbReference type="PANTHER" id="PTHR23511">
    <property type="entry name" value="SYNAPTIC VESICLE GLYCOPROTEIN 2"/>
    <property type="match status" value="1"/>
</dbReference>
<name>A0A1H2PRS7_9BURK</name>
<feature type="transmembrane region" description="Helical" evidence="7">
    <location>
        <begin position="266"/>
        <end position="286"/>
    </location>
</feature>
<feature type="transmembrane region" description="Helical" evidence="7">
    <location>
        <begin position="413"/>
        <end position="439"/>
    </location>
</feature>
<dbReference type="InterPro" id="IPR005828">
    <property type="entry name" value="MFS_sugar_transport-like"/>
</dbReference>
<dbReference type="GO" id="GO:0022857">
    <property type="term" value="F:transmembrane transporter activity"/>
    <property type="evidence" value="ECO:0007669"/>
    <property type="project" value="InterPro"/>
</dbReference>
<gene>
    <name evidence="9" type="ORF">SAMN05216551_10692</name>
</gene>
<evidence type="ECO:0000313" key="10">
    <source>
        <dbReference type="Proteomes" id="UP000243719"/>
    </source>
</evidence>
<feature type="transmembrane region" description="Helical" evidence="7">
    <location>
        <begin position="85"/>
        <end position="104"/>
    </location>
</feature>
<evidence type="ECO:0000313" key="9">
    <source>
        <dbReference type="EMBL" id="SDV48826.1"/>
    </source>
</evidence>
<feature type="transmembrane region" description="Helical" evidence="7">
    <location>
        <begin position="301"/>
        <end position="322"/>
    </location>
</feature>
<dbReference type="InterPro" id="IPR020846">
    <property type="entry name" value="MFS_dom"/>
</dbReference>
<organism evidence="9 10">
    <name type="scientific">Chitinasiproducens palmae</name>
    <dbReference type="NCBI Taxonomy" id="1770053"/>
    <lineage>
        <taxon>Bacteria</taxon>
        <taxon>Pseudomonadati</taxon>
        <taxon>Pseudomonadota</taxon>
        <taxon>Betaproteobacteria</taxon>
        <taxon>Burkholderiales</taxon>
        <taxon>Burkholderiaceae</taxon>
        <taxon>Chitinasiproducens</taxon>
    </lineage>
</organism>
<keyword evidence="6 7" id="KW-0472">Membrane</keyword>
<evidence type="ECO:0000256" key="2">
    <source>
        <dbReference type="ARBA" id="ARBA00010992"/>
    </source>
</evidence>
<keyword evidence="3" id="KW-0813">Transport</keyword>
<feature type="transmembrane region" description="Helical" evidence="7">
    <location>
        <begin position="173"/>
        <end position="191"/>
    </location>
</feature>
<feature type="transmembrane region" description="Helical" evidence="7">
    <location>
        <begin position="20"/>
        <end position="45"/>
    </location>
</feature>
<dbReference type="GO" id="GO:0016020">
    <property type="term" value="C:membrane"/>
    <property type="evidence" value="ECO:0007669"/>
    <property type="project" value="UniProtKB-SubCell"/>
</dbReference>
<comment type="similarity">
    <text evidence="2">Belongs to the major facilitator superfamily. Sugar transporter (TC 2.A.1.1) family.</text>
</comment>
<dbReference type="PROSITE" id="PS00217">
    <property type="entry name" value="SUGAR_TRANSPORT_2"/>
    <property type="match status" value="1"/>
</dbReference>
<evidence type="ECO:0000256" key="5">
    <source>
        <dbReference type="ARBA" id="ARBA00022989"/>
    </source>
</evidence>
<dbReference type="OrthoDB" id="3252866at2"/>
<dbReference type="EMBL" id="FNLO01000006">
    <property type="protein sequence ID" value="SDV48826.1"/>
    <property type="molecule type" value="Genomic_DNA"/>
</dbReference>
<dbReference type="CDD" id="cd17316">
    <property type="entry name" value="MFS_SV2_like"/>
    <property type="match status" value="1"/>
</dbReference>
<dbReference type="Gene3D" id="1.20.1250.20">
    <property type="entry name" value="MFS general substrate transporter like domains"/>
    <property type="match status" value="1"/>
</dbReference>
<evidence type="ECO:0000256" key="6">
    <source>
        <dbReference type="ARBA" id="ARBA00023136"/>
    </source>
</evidence>
<feature type="transmembrane region" description="Helical" evidence="7">
    <location>
        <begin position="145"/>
        <end position="167"/>
    </location>
</feature>
<dbReference type="SUPFAM" id="SSF103473">
    <property type="entry name" value="MFS general substrate transporter"/>
    <property type="match status" value="1"/>
</dbReference>
<dbReference type="InterPro" id="IPR036259">
    <property type="entry name" value="MFS_trans_sf"/>
</dbReference>
<accession>A0A1H2PRS7</accession>
<feature type="domain" description="Major facilitator superfamily (MFS) profile" evidence="8">
    <location>
        <begin position="20"/>
        <end position="442"/>
    </location>
</feature>
<keyword evidence="10" id="KW-1185">Reference proteome</keyword>
<protein>
    <submittedName>
        <fullName evidence="9">MFS transporter, putative metabolite:H+ symporter</fullName>
    </submittedName>
</protein>
<evidence type="ECO:0000256" key="3">
    <source>
        <dbReference type="ARBA" id="ARBA00022448"/>
    </source>
</evidence>
<dbReference type="RefSeq" id="WP_091908219.1">
    <property type="nucleotide sequence ID" value="NZ_FNLO01000006.1"/>
</dbReference>
<keyword evidence="4 7" id="KW-0812">Transmembrane</keyword>
<dbReference type="Pfam" id="PF00083">
    <property type="entry name" value="Sugar_tr"/>
    <property type="match status" value="1"/>
</dbReference>
<evidence type="ECO:0000256" key="1">
    <source>
        <dbReference type="ARBA" id="ARBA00004141"/>
    </source>
</evidence>
<feature type="transmembrane region" description="Helical" evidence="7">
    <location>
        <begin position="110"/>
        <end position="133"/>
    </location>
</feature>
<proteinExistence type="inferred from homology"/>
<dbReference type="Proteomes" id="UP000243719">
    <property type="component" value="Unassembled WGS sequence"/>
</dbReference>
<dbReference type="AlphaFoldDB" id="A0A1H2PRS7"/>
<dbReference type="STRING" id="1770053.SAMN05216551_10692"/>
<comment type="subcellular location">
    <subcellularLocation>
        <location evidence="1">Membrane</location>
        <topology evidence="1">Multi-pass membrane protein</topology>
    </subcellularLocation>
</comment>
<evidence type="ECO:0000259" key="8">
    <source>
        <dbReference type="PROSITE" id="PS50850"/>
    </source>
</evidence>
<dbReference type="InterPro" id="IPR005829">
    <property type="entry name" value="Sugar_transporter_CS"/>
</dbReference>
<feature type="transmembrane region" description="Helical" evidence="7">
    <location>
        <begin position="57"/>
        <end position="78"/>
    </location>
</feature>
<evidence type="ECO:0000256" key="4">
    <source>
        <dbReference type="ARBA" id="ARBA00022692"/>
    </source>
</evidence>
<evidence type="ECO:0000256" key="7">
    <source>
        <dbReference type="SAM" id="Phobius"/>
    </source>
</evidence>
<dbReference type="PROSITE" id="PS50850">
    <property type="entry name" value="MFS"/>
    <property type="match status" value="1"/>
</dbReference>
<dbReference type="PANTHER" id="PTHR23511:SF34">
    <property type="entry name" value="SYNAPTIC VESICLE GLYCOPROTEIN 2"/>
    <property type="match status" value="1"/>
</dbReference>
<keyword evidence="5 7" id="KW-1133">Transmembrane helix</keyword>
<sequence length="470" mass="51120">MSPIAARLERLPFSRFHFKLLVMGGLGFMFEAIDAAIIAFILPVVRTKWHLSSFETGILGSSTYVGFLIGALFAGLLGDRFGRRVVMMWALTFFCVMTFANAFVSDWHTFAALRAIAGIGMGAEGAIIAPFLVEFVSNRYRGAFTGALAGFFSFGFVAAALIGYFVIPLSPEGWRYALVLVSLPVIVLLWWRRSLHESPRWLEIRGRHAEAEAVVADIEQQVERTGVTLAPVTPVEGDAAATHGHSGSFFGNLRLLWKPPMAKTTLMSWCLWLSVTFCSYAFFVWIPGLLMQRGMTITKSFSVSILIYLAQIPGYYSSAYFCEKLGRKATIVTYMALACVAGIWLANAASDTSVVMASIFMSFAMNGVNAGEYAYTPEVFPTHLRATGMGTASAFGRIGAICSPMLVGYVYPIWGFAGVFGITTAILLFGALAVIFLGVSTSGKTLEEITAEEYGDGSADGNVNRLKTVR</sequence>